<dbReference type="EMBL" id="CP141614">
    <property type="protein sequence ID" value="WRP15663.1"/>
    <property type="molecule type" value="Genomic_DNA"/>
</dbReference>
<organism evidence="1 2">
    <name type="scientific">Geochorda subterranea</name>
    <dbReference type="NCBI Taxonomy" id="3109564"/>
    <lineage>
        <taxon>Bacteria</taxon>
        <taxon>Bacillati</taxon>
        <taxon>Bacillota</taxon>
        <taxon>Limnochordia</taxon>
        <taxon>Limnochordales</taxon>
        <taxon>Geochordaceae</taxon>
        <taxon>Geochorda</taxon>
    </lineage>
</organism>
<dbReference type="InterPro" id="IPR006311">
    <property type="entry name" value="TAT_signal"/>
</dbReference>
<evidence type="ECO:0008006" key="3">
    <source>
        <dbReference type="Google" id="ProtNLM"/>
    </source>
</evidence>
<keyword evidence="2" id="KW-1185">Reference proteome</keyword>
<name>A0ABZ1BSX8_9FIRM</name>
<dbReference type="PROSITE" id="PS51318">
    <property type="entry name" value="TAT"/>
    <property type="match status" value="1"/>
</dbReference>
<sequence>MTRRRRTILITLGITLGAAALAGGAAGAMGWWGGTAGGPGSPYGMMGPGMMGYGGMDHGMMGGWWSQPPVPGATPLSAEQVAERVRAILPRWGEPGLRVGHVMEFDNGFYVVVEGTDGKGAFELLVDRYGTWVHPEPGPNMMWNTRYGHMGAWQRTSDTPPVSAQEALRQAQGYLERWMPGTTVGELTEFPGYYTIDVTTGGRPSGMLSVNSYTGQVWYHTWHGAFLSETEADRDHS</sequence>
<evidence type="ECO:0000313" key="2">
    <source>
        <dbReference type="Proteomes" id="UP001333102"/>
    </source>
</evidence>
<reference evidence="2" key="1">
    <citation type="submission" date="2023-12" db="EMBL/GenBank/DDBJ databases">
        <title>Novel isolates from deep terrestrial aquifers shed light on the physiology and ecology of the class Limnochordia.</title>
        <authorList>
            <person name="Karnachuk O.V."/>
            <person name="Lukina A.P."/>
            <person name="Avakyan M.R."/>
            <person name="Kadnikov V."/>
            <person name="Begmatov S."/>
            <person name="Beletsky A.V."/>
            <person name="Mardanov A.V."/>
            <person name="Ravin N.V."/>
        </authorList>
    </citation>
    <scope>NUCLEOTIDE SEQUENCE [LARGE SCALE GENOMIC DNA]</scope>
    <source>
        <strain evidence="2">LN</strain>
    </source>
</reference>
<gene>
    <name evidence="1" type="ORF">VLY81_05740</name>
</gene>
<dbReference type="RefSeq" id="WP_324670069.1">
    <property type="nucleotide sequence ID" value="NZ_CP141614.1"/>
</dbReference>
<proteinExistence type="predicted"/>
<accession>A0ABZ1BSX8</accession>
<evidence type="ECO:0000313" key="1">
    <source>
        <dbReference type="EMBL" id="WRP15663.1"/>
    </source>
</evidence>
<dbReference type="Proteomes" id="UP001333102">
    <property type="component" value="Chromosome"/>
</dbReference>
<protein>
    <recommendedName>
        <fullName evidence="3">Peptidase YpeB-like protein</fullName>
    </recommendedName>
</protein>